<dbReference type="Gene3D" id="3.30.870.10">
    <property type="entry name" value="Endonuclease Chain A"/>
    <property type="match status" value="1"/>
</dbReference>
<evidence type="ECO:0000313" key="5">
    <source>
        <dbReference type="EMBL" id="WGO85772.1"/>
    </source>
</evidence>
<evidence type="ECO:0000256" key="1">
    <source>
        <dbReference type="ARBA" id="ARBA00022801"/>
    </source>
</evidence>
<sequence length="675" mass="78037">MEEMNIDQLYRERVIDNRQLKMVDVLKYLLQREDVRSLDVAVGYFYLSGLLLIKDEFIKFMDEKNGQLRILMGNETNGQTANVLSGSKYKDYASYISNETQKDTDTIDDGEFLARLAGWIKEGRIKVQVYTGDANYFHAKSYLFAYSQDETHGTAIVGSSNFSRNGLEGNTELNVLSQDNYYALHRWYSNLWLSDETQAFSPDLLKIVKNNISPRDALKRDYKPVNQTYYEFANLYAKPYAKLDEQKDWVKELFPHQRSGVISIKDKLDSFGTAVLADGVGLGKTRIAGGVMRLYKDDSAPYKTLIVADKKLKIQWAEELDICGIESADYDWMSREEFVNIPWKQIRNMKYSLVIIDEAHIGFKNNNTQAYQKMRWLKDQHPELRGLMITATPWNNRREDVINIGTLFLNIDDIPNDRNYKQYLLLGGRTNKAVRKIAADDKAFNQLWEDIFLQRTRKTYGGKQAQFATRTFPTVDIQFEPRKNKIFSDNFDAIAGLKFPYMDPIKYLDPKKEPLGAKQLKLLLLKRADSSWVAYRNTLQNIIDKLTQLKTNLSYVTSMPGKKLTDRFKGMLSEAYELPDYQAKNQLTSLFNISADDTADEHELRSRNKKRIYLDKITKQIEDITNAKAKKAVASMLADCNEDLEVLNLVLNKLNQAYQHIDEKMDKIISVVSKE</sequence>
<dbReference type="CDD" id="cd09178">
    <property type="entry name" value="PLDc_N_Snf2_like"/>
    <property type="match status" value="1"/>
</dbReference>
<dbReference type="GO" id="GO:0031297">
    <property type="term" value="P:replication fork processing"/>
    <property type="evidence" value="ECO:0007669"/>
    <property type="project" value="TreeGrafter"/>
</dbReference>
<gene>
    <name evidence="5" type="ORF">QEJ78_10790</name>
    <name evidence="4" type="ORF">SAMN02983011_02065</name>
</gene>
<reference evidence="5" key="3">
    <citation type="submission" date="2023-04" db="EMBL/GenBank/DDBJ databases">
        <authorList>
            <person name="Wang Y."/>
        </authorList>
    </citation>
    <scope>NUCLEOTIDE SEQUENCE</scope>
    <source>
        <strain evidence="5">ZW18</strain>
    </source>
</reference>
<keyword evidence="6" id="KW-1185">Reference proteome</keyword>
<evidence type="ECO:0000256" key="2">
    <source>
        <dbReference type="SAM" id="Coils"/>
    </source>
</evidence>
<proteinExistence type="predicted"/>
<name>A0AAX3UDQ7_9LACO</name>
<dbReference type="InterPro" id="IPR014001">
    <property type="entry name" value="Helicase_ATP-bd"/>
</dbReference>
<dbReference type="SUPFAM" id="SSF52540">
    <property type="entry name" value="P-loop containing nucleoside triphosphate hydrolases"/>
    <property type="match status" value="1"/>
</dbReference>
<evidence type="ECO:0000313" key="4">
    <source>
        <dbReference type="EMBL" id="SDA67270.1"/>
    </source>
</evidence>
<dbReference type="SMART" id="SM00487">
    <property type="entry name" value="DEXDc"/>
    <property type="match status" value="1"/>
</dbReference>
<organism evidence="5 7">
    <name type="scientific">Lactobacillus kefiranofaciens</name>
    <dbReference type="NCBI Taxonomy" id="267818"/>
    <lineage>
        <taxon>Bacteria</taxon>
        <taxon>Bacillati</taxon>
        <taxon>Bacillota</taxon>
        <taxon>Bacilli</taxon>
        <taxon>Lactobacillales</taxon>
        <taxon>Lactobacillaceae</taxon>
        <taxon>Lactobacillus</taxon>
    </lineage>
</organism>
<keyword evidence="2" id="KW-0175">Coiled coil</keyword>
<dbReference type="Pfam" id="PF13091">
    <property type="entry name" value="PLDc_2"/>
    <property type="match status" value="1"/>
</dbReference>
<dbReference type="AlphaFoldDB" id="A0AAX3UDQ7"/>
<evidence type="ECO:0000313" key="7">
    <source>
        <dbReference type="Proteomes" id="UP001242513"/>
    </source>
</evidence>
<protein>
    <submittedName>
        <fullName evidence="5">Phospholipase D-like domain-containing protein</fullName>
    </submittedName>
    <submittedName>
        <fullName evidence="4">SNF2 family N-terminal domain-containing protein</fullName>
    </submittedName>
</protein>
<dbReference type="RefSeq" id="WP_081462965.1">
    <property type="nucleotide sequence ID" value="NZ_CP123735.1"/>
</dbReference>
<feature type="coiled-coil region" evidence="2">
    <location>
        <begin position="637"/>
        <end position="664"/>
    </location>
</feature>
<feature type="domain" description="Helicase ATP-binding" evidence="3">
    <location>
        <begin position="265"/>
        <end position="411"/>
    </location>
</feature>
<keyword evidence="1" id="KW-0378">Hydrolase</keyword>
<dbReference type="PANTHER" id="PTHR45766:SF6">
    <property type="entry name" value="SWI_SNF-RELATED MATRIX-ASSOCIATED ACTIN-DEPENDENT REGULATOR OF CHROMATIN SUBFAMILY A-LIKE PROTEIN 1"/>
    <property type="match status" value="1"/>
</dbReference>
<dbReference type="InterPro" id="IPR038718">
    <property type="entry name" value="SNF2-like_sf"/>
</dbReference>
<accession>A0AAX3UDQ7</accession>
<dbReference type="GO" id="GO:0016787">
    <property type="term" value="F:hydrolase activity"/>
    <property type="evidence" value="ECO:0007669"/>
    <property type="project" value="UniProtKB-KW"/>
</dbReference>
<dbReference type="SUPFAM" id="SSF56024">
    <property type="entry name" value="Phospholipase D/nuclease"/>
    <property type="match status" value="1"/>
</dbReference>
<dbReference type="InterPro" id="IPR025202">
    <property type="entry name" value="PLD-like_dom"/>
</dbReference>
<dbReference type="Gene3D" id="3.40.50.10810">
    <property type="entry name" value="Tandem AAA-ATPase domain"/>
    <property type="match status" value="2"/>
</dbReference>
<dbReference type="Proteomes" id="UP001242513">
    <property type="component" value="Chromosome"/>
</dbReference>
<dbReference type="InterPro" id="IPR027417">
    <property type="entry name" value="P-loop_NTPase"/>
</dbReference>
<evidence type="ECO:0000259" key="3">
    <source>
        <dbReference type="PROSITE" id="PS51192"/>
    </source>
</evidence>
<dbReference type="EMBL" id="FMXC01000035">
    <property type="protein sequence ID" value="SDA67270.1"/>
    <property type="molecule type" value="Genomic_DNA"/>
</dbReference>
<dbReference type="EMBL" id="CP123735">
    <property type="protein sequence ID" value="WGO85772.1"/>
    <property type="molecule type" value="Genomic_DNA"/>
</dbReference>
<dbReference type="GO" id="GO:0006281">
    <property type="term" value="P:DNA repair"/>
    <property type="evidence" value="ECO:0007669"/>
    <property type="project" value="TreeGrafter"/>
</dbReference>
<reference evidence="4 6" key="1">
    <citation type="submission" date="2016-10" db="EMBL/GenBank/DDBJ databases">
        <authorList>
            <person name="Varghese N."/>
            <person name="Submissions S."/>
        </authorList>
    </citation>
    <scope>NUCLEOTIDE SEQUENCE [LARGE SCALE GENOMIC DNA]</scope>
    <source>
        <strain evidence="4 6">ATCC 43761</strain>
    </source>
</reference>
<dbReference type="PANTHER" id="PTHR45766">
    <property type="entry name" value="DNA ANNEALING HELICASE AND ENDONUCLEASE ZRANB3 FAMILY MEMBER"/>
    <property type="match status" value="1"/>
</dbReference>
<reference evidence="5" key="2">
    <citation type="journal article" date="2022" name="Food Funct.">
        <title>Lactobacillus kefiranofaciens ZW18 from Kefir enhances the anti-tumor effect of anti-programmed cell death 1 (PD-1) immunotherapy by modulating the gut microbiota.</title>
        <authorList>
            <person name="Zhao J."/>
            <person name="Wang Y."/>
            <person name="Wang J."/>
            <person name="Lv M."/>
            <person name="Zhou C."/>
            <person name="Jia L."/>
            <person name="Geng W."/>
        </authorList>
    </citation>
    <scope>NUCLEOTIDE SEQUENCE</scope>
    <source>
        <strain evidence="5">ZW18</strain>
    </source>
</reference>
<dbReference type="Proteomes" id="UP000181860">
    <property type="component" value="Unassembled WGS sequence"/>
</dbReference>
<dbReference type="PROSITE" id="PS51192">
    <property type="entry name" value="HELICASE_ATP_BIND_1"/>
    <property type="match status" value="1"/>
</dbReference>
<evidence type="ECO:0000313" key="6">
    <source>
        <dbReference type="Proteomes" id="UP000181860"/>
    </source>
</evidence>